<dbReference type="AlphaFoldDB" id="A0A0H4QHA8"/>
<evidence type="ECO:0000313" key="3">
    <source>
        <dbReference type="Proteomes" id="UP000036106"/>
    </source>
</evidence>
<dbReference type="PATRIC" id="fig|1007676.4.peg.1440"/>
<protein>
    <recommendedName>
        <fullName evidence="4">NADH:ubiquinone oxidoreductase</fullName>
    </recommendedName>
</protein>
<dbReference type="EMBL" id="CP012034">
    <property type="protein sequence ID" value="AKP67342.1"/>
    <property type="molecule type" value="Genomic_DNA"/>
</dbReference>
<evidence type="ECO:0008006" key="4">
    <source>
        <dbReference type="Google" id="ProtNLM"/>
    </source>
</evidence>
<gene>
    <name evidence="2" type="ORF">ABM34_07175</name>
</gene>
<keyword evidence="1" id="KW-1133">Transmembrane helix</keyword>
<reference evidence="3" key="1">
    <citation type="submission" date="2015-07" db="EMBL/GenBank/DDBJ databases">
        <title>Lactobacillus ginsenosidimutans/EMML 3141/ whole genome sequencing.</title>
        <authorList>
            <person name="Kim M.K."/>
            <person name="Im W.-T."/>
            <person name="Srinivasan S."/>
            <person name="Lee J.-J."/>
        </authorList>
    </citation>
    <scope>NUCLEOTIDE SEQUENCE [LARGE SCALE GENOMIC DNA]</scope>
    <source>
        <strain evidence="3">EMML 3041</strain>
    </source>
</reference>
<organism evidence="2 3">
    <name type="scientific">Companilactobacillus ginsenosidimutans</name>
    <dbReference type="NCBI Taxonomy" id="1007676"/>
    <lineage>
        <taxon>Bacteria</taxon>
        <taxon>Bacillati</taxon>
        <taxon>Bacillota</taxon>
        <taxon>Bacilli</taxon>
        <taxon>Lactobacillales</taxon>
        <taxon>Lactobacillaceae</taxon>
        <taxon>Companilactobacillus</taxon>
    </lineage>
</organism>
<feature type="transmembrane region" description="Helical" evidence="1">
    <location>
        <begin position="6"/>
        <end position="25"/>
    </location>
</feature>
<dbReference type="RefSeq" id="WP_048704594.1">
    <property type="nucleotide sequence ID" value="NZ_CP012034.1"/>
</dbReference>
<sequence length="81" mass="9544">MLNFKFWWGLNIFWVIVFASVFVFIMNKQIVLSGPVRVYQMRMVALAILLYFSGIIGVGQVLFYHYIKSKMNMDKLEGKDK</sequence>
<dbReference type="OrthoDB" id="2413843at2"/>
<dbReference type="Proteomes" id="UP000036106">
    <property type="component" value="Chromosome"/>
</dbReference>
<keyword evidence="1" id="KW-0812">Transmembrane</keyword>
<dbReference type="KEGG" id="lgn:ABM34_07175"/>
<name>A0A0H4QHA8_9LACO</name>
<keyword evidence="3" id="KW-1185">Reference proteome</keyword>
<proteinExistence type="predicted"/>
<feature type="transmembrane region" description="Helical" evidence="1">
    <location>
        <begin position="46"/>
        <end position="67"/>
    </location>
</feature>
<keyword evidence="1" id="KW-0472">Membrane</keyword>
<evidence type="ECO:0000256" key="1">
    <source>
        <dbReference type="SAM" id="Phobius"/>
    </source>
</evidence>
<evidence type="ECO:0000313" key="2">
    <source>
        <dbReference type="EMBL" id="AKP67342.1"/>
    </source>
</evidence>
<accession>A0A0H4QHA8</accession>